<name>A0A1N7J0N7_9BACL</name>
<dbReference type="Proteomes" id="UP000186795">
    <property type="component" value="Unassembled WGS sequence"/>
</dbReference>
<proteinExistence type="predicted"/>
<dbReference type="AlphaFoldDB" id="A0A1N7J0N7"/>
<organism evidence="1 2">
    <name type="scientific">Kroppenstedtia eburnea</name>
    <dbReference type="NCBI Taxonomy" id="714067"/>
    <lineage>
        <taxon>Bacteria</taxon>
        <taxon>Bacillati</taxon>
        <taxon>Bacillota</taxon>
        <taxon>Bacilli</taxon>
        <taxon>Bacillales</taxon>
        <taxon>Thermoactinomycetaceae</taxon>
        <taxon>Kroppenstedtia</taxon>
    </lineage>
</organism>
<gene>
    <name evidence="1" type="ORF">SAMN05421790_101592</name>
</gene>
<dbReference type="EMBL" id="FTOD01000001">
    <property type="protein sequence ID" value="SIS42952.1"/>
    <property type="molecule type" value="Genomic_DNA"/>
</dbReference>
<sequence length="208" mass="24382">MTPVRPLIHTYIVELCRGNDFMIFSNQQDLRGLGKLWSVAARSRGSLIYLPTGKNPLTPYLINDWHGRGLDLVLLHHHLQFPVKKWKVIRSNMKNGKRLSIESESVKAEVNRYMHLTAQDYERLWNEYPHDRLHVAKRFETLFLVGSSRVFRYMIGSFIDLSRTGPRISVPGRYHDHNHLDSFLKRNDKVSEDTSLTVDYYDRKAWGS</sequence>
<protein>
    <submittedName>
        <fullName evidence="1">Uncharacterized protein</fullName>
    </submittedName>
</protein>
<accession>A0A1N7J0N7</accession>
<reference evidence="2" key="1">
    <citation type="submission" date="2017-01" db="EMBL/GenBank/DDBJ databases">
        <authorList>
            <person name="Varghese N."/>
            <person name="Submissions S."/>
        </authorList>
    </citation>
    <scope>NUCLEOTIDE SEQUENCE [LARGE SCALE GENOMIC DNA]</scope>
    <source>
        <strain evidence="2">DSM 45196</strain>
    </source>
</reference>
<evidence type="ECO:0000313" key="2">
    <source>
        <dbReference type="Proteomes" id="UP000186795"/>
    </source>
</evidence>
<evidence type="ECO:0000313" key="1">
    <source>
        <dbReference type="EMBL" id="SIS42952.1"/>
    </source>
</evidence>
<keyword evidence="2" id="KW-1185">Reference proteome</keyword>